<comment type="caution">
    <text evidence="1">The sequence shown here is derived from an EMBL/GenBank/DDBJ whole genome shotgun (WGS) entry which is preliminary data.</text>
</comment>
<protein>
    <submittedName>
        <fullName evidence="1">Uncharacterized protein</fullName>
    </submittedName>
</protein>
<organism evidence="1 2">
    <name type="scientific">Crepidotus variabilis</name>
    <dbReference type="NCBI Taxonomy" id="179855"/>
    <lineage>
        <taxon>Eukaryota</taxon>
        <taxon>Fungi</taxon>
        <taxon>Dikarya</taxon>
        <taxon>Basidiomycota</taxon>
        <taxon>Agaricomycotina</taxon>
        <taxon>Agaricomycetes</taxon>
        <taxon>Agaricomycetidae</taxon>
        <taxon>Agaricales</taxon>
        <taxon>Agaricineae</taxon>
        <taxon>Crepidotaceae</taxon>
        <taxon>Crepidotus</taxon>
    </lineage>
</organism>
<evidence type="ECO:0000313" key="1">
    <source>
        <dbReference type="EMBL" id="KAF9521503.1"/>
    </source>
</evidence>
<name>A0A9P6E2V9_9AGAR</name>
<evidence type="ECO:0000313" key="2">
    <source>
        <dbReference type="Proteomes" id="UP000807306"/>
    </source>
</evidence>
<dbReference type="OrthoDB" id="2416294at2759"/>
<feature type="non-terminal residue" evidence="1">
    <location>
        <position position="1"/>
    </location>
</feature>
<gene>
    <name evidence="1" type="ORF">CPB83DRAFT_778618</name>
</gene>
<proteinExistence type="predicted"/>
<sequence>YSYATRSLRFMDAYRKGLTGNQAAWASKKYRGHRRIPETILEDLVKARIV</sequence>
<accession>A0A9P6E2V9</accession>
<keyword evidence="2" id="KW-1185">Reference proteome</keyword>
<reference evidence="1" key="1">
    <citation type="submission" date="2020-11" db="EMBL/GenBank/DDBJ databases">
        <authorList>
            <consortium name="DOE Joint Genome Institute"/>
            <person name="Ahrendt S."/>
            <person name="Riley R."/>
            <person name="Andreopoulos W."/>
            <person name="Labutti K."/>
            <person name="Pangilinan J."/>
            <person name="Ruiz-Duenas F.J."/>
            <person name="Barrasa J.M."/>
            <person name="Sanchez-Garcia M."/>
            <person name="Camarero S."/>
            <person name="Miyauchi S."/>
            <person name="Serrano A."/>
            <person name="Linde D."/>
            <person name="Babiker R."/>
            <person name="Drula E."/>
            <person name="Ayuso-Fernandez I."/>
            <person name="Pacheco R."/>
            <person name="Padilla G."/>
            <person name="Ferreira P."/>
            <person name="Barriuso J."/>
            <person name="Kellner H."/>
            <person name="Castanera R."/>
            <person name="Alfaro M."/>
            <person name="Ramirez L."/>
            <person name="Pisabarro A.G."/>
            <person name="Kuo A."/>
            <person name="Tritt A."/>
            <person name="Lipzen A."/>
            <person name="He G."/>
            <person name="Yan M."/>
            <person name="Ng V."/>
            <person name="Cullen D."/>
            <person name="Martin F."/>
            <person name="Rosso M.-N."/>
            <person name="Henrissat B."/>
            <person name="Hibbett D."/>
            <person name="Martinez A.T."/>
            <person name="Grigoriev I.V."/>
        </authorList>
    </citation>
    <scope>NUCLEOTIDE SEQUENCE</scope>
    <source>
        <strain evidence="1">CBS 506.95</strain>
    </source>
</reference>
<dbReference type="Proteomes" id="UP000807306">
    <property type="component" value="Unassembled WGS sequence"/>
</dbReference>
<dbReference type="AlphaFoldDB" id="A0A9P6E2V9"/>
<dbReference type="EMBL" id="MU158039">
    <property type="protein sequence ID" value="KAF9521503.1"/>
    <property type="molecule type" value="Genomic_DNA"/>
</dbReference>